<evidence type="ECO:0000256" key="1">
    <source>
        <dbReference type="SAM" id="Phobius"/>
    </source>
</evidence>
<dbReference type="EMBL" id="BKCM01000002">
    <property type="protein sequence ID" value="GEQ99754.1"/>
    <property type="molecule type" value="Genomic_DNA"/>
</dbReference>
<keyword evidence="3" id="KW-1185">Reference proteome</keyword>
<proteinExistence type="predicted"/>
<sequence length="158" mass="16636">MMGGRHSPVAASTIVKRAGTDRNGGFTILEVLVALAILGTALAALFGLQQSASRAAIAVERAQQSMEADRTALAILASINPMLQPEGRADLGHNARMNWQATPIGDAKTITAATGAPGRFSLQRFDVAVTIEAPGRASWGWSVERLGWRPVRGYSPGD</sequence>
<feature type="transmembrane region" description="Helical" evidence="1">
    <location>
        <begin position="26"/>
        <end position="48"/>
    </location>
</feature>
<evidence type="ECO:0000313" key="2">
    <source>
        <dbReference type="EMBL" id="GEQ99754.1"/>
    </source>
</evidence>
<keyword evidence="1" id="KW-0812">Transmembrane</keyword>
<keyword evidence="1" id="KW-0472">Membrane</keyword>
<dbReference type="NCBIfam" id="TIGR02532">
    <property type="entry name" value="IV_pilin_GFxxxE"/>
    <property type="match status" value="1"/>
</dbReference>
<evidence type="ECO:0000313" key="3">
    <source>
        <dbReference type="Proteomes" id="UP000325187"/>
    </source>
</evidence>
<reference evidence="2 3" key="1">
    <citation type="submission" date="2019-09" db="EMBL/GenBank/DDBJ databases">
        <title>NBRP : Genome information of microbial organism related human and environment.</title>
        <authorList>
            <person name="Hattori M."/>
            <person name="Oshima K."/>
            <person name="Inaba H."/>
            <person name="Suda W."/>
            <person name="Sakamoto M."/>
            <person name="Iino T."/>
            <person name="Kitahara M."/>
            <person name="Oshida Y."/>
            <person name="Iida T."/>
            <person name="Kudo T."/>
            <person name="Itoh T."/>
            <person name="Ohkuma M."/>
        </authorList>
    </citation>
    <scope>NUCLEOTIDE SEQUENCE [LARGE SCALE GENOMIC DNA]</scope>
    <source>
        <strain evidence="2 3">Mie-1</strain>
    </source>
</reference>
<organism evidence="2 3">
    <name type="scientific">Iodidimonas gelatinilytica</name>
    <dbReference type="NCBI Taxonomy" id="1236966"/>
    <lineage>
        <taxon>Bacteria</taxon>
        <taxon>Pseudomonadati</taxon>
        <taxon>Pseudomonadota</taxon>
        <taxon>Alphaproteobacteria</taxon>
        <taxon>Iodidimonadales</taxon>
        <taxon>Iodidimonadaceae</taxon>
        <taxon>Iodidimonas</taxon>
    </lineage>
</organism>
<protein>
    <recommendedName>
        <fullName evidence="4">Prepilin-type N-terminal cleavage/methylation domain-containing protein</fullName>
    </recommendedName>
</protein>
<gene>
    <name evidence="2" type="ORF">JCM17845_03780</name>
</gene>
<dbReference type="Pfam" id="PF07963">
    <property type="entry name" value="N_methyl"/>
    <property type="match status" value="1"/>
</dbReference>
<keyword evidence="1" id="KW-1133">Transmembrane helix</keyword>
<dbReference type="Proteomes" id="UP000325187">
    <property type="component" value="Unassembled WGS sequence"/>
</dbReference>
<comment type="caution">
    <text evidence="2">The sequence shown here is derived from an EMBL/GenBank/DDBJ whole genome shotgun (WGS) entry which is preliminary data.</text>
</comment>
<accession>A0A5A7MWA3</accession>
<evidence type="ECO:0008006" key="4">
    <source>
        <dbReference type="Google" id="ProtNLM"/>
    </source>
</evidence>
<dbReference type="AlphaFoldDB" id="A0A5A7MWA3"/>
<dbReference type="InterPro" id="IPR012902">
    <property type="entry name" value="N_methyl_site"/>
</dbReference>
<name>A0A5A7MWA3_9PROT</name>